<proteinExistence type="predicted"/>
<name>A0ACB9QF85_BAUVA</name>
<dbReference type="Proteomes" id="UP000828941">
    <property type="component" value="Chromosome 1"/>
</dbReference>
<keyword evidence="2" id="KW-1185">Reference proteome</keyword>
<dbReference type="EMBL" id="CM039426">
    <property type="protein sequence ID" value="KAI4357200.1"/>
    <property type="molecule type" value="Genomic_DNA"/>
</dbReference>
<accession>A0ACB9QF85</accession>
<evidence type="ECO:0000313" key="1">
    <source>
        <dbReference type="EMBL" id="KAI4357200.1"/>
    </source>
</evidence>
<reference evidence="1 2" key="1">
    <citation type="journal article" date="2022" name="DNA Res.">
        <title>Chromosomal-level genome assembly of the orchid tree Bauhinia variegata (Leguminosae; Cercidoideae) supports the allotetraploid origin hypothesis of Bauhinia.</title>
        <authorList>
            <person name="Zhong Y."/>
            <person name="Chen Y."/>
            <person name="Zheng D."/>
            <person name="Pang J."/>
            <person name="Liu Y."/>
            <person name="Luo S."/>
            <person name="Meng S."/>
            <person name="Qian L."/>
            <person name="Wei D."/>
            <person name="Dai S."/>
            <person name="Zhou R."/>
        </authorList>
    </citation>
    <scope>NUCLEOTIDE SEQUENCE [LARGE SCALE GENOMIC DNA]</scope>
    <source>
        <strain evidence="1">BV-YZ2020</strain>
    </source>
</reference>
<sequence length="95" mass="9958">MNNTPRASFIIHGIRAGSDPALTLALIFSAFTASSSCSSFASMANASTSSDGSNGRDESSIDASSPYFLYYSNHPGSLLISEKLMEEGSILGKEL</sequence>
<evidence type="ECO:0000313" key="2">
    <source>
        <dbReference type="Proteomes" id="UP000828941"/>
    </source>
</evidence>
<protein>
    <submittedName>
        <fullName evidence="1">Uncharacterized protein</fullName>
    </submittedName>
</protein>
<gene>
    <name evidence="1" type="ORF">L6164_001165</name>
</gene>
<organism evidence="1 2">
    <name type="scientific">Bauhinia variegata</name>
    <name type="common">Purple orchid tree</name>
    <name type="synonym">Phanera variegata</name>
    <dbReference type="NCBI Taxonomy" id="167791"/>
    <lineage>
        <taxon>Eukaryota</taxon>
        <taxon>Viridiplantae</taxon>
        <taxon>Streptophyta</taxon>
        <taxon>Embryophyta</taxon>
        <taxon>Tracheophyta</taxon>
        <taxon>Spermatophyta</taxon>
        <taxon>Magnoliopsida</taxon>
        <taxon>eudicotyledons</taxon>
        <taxon>Gunneridae</taxon>
        <taxon>Pentapetalae</taxon>
        <taxon>rosids</taxon>
        <taxon>fabids</taxon>
        <taxon>Fabales</taxon>
        <taxon>Fabaceae</taxon>
        <taxon>Cercidoideae</taxon>
        <taxon>Cercideae</taxon>
        <taxon>Bauhiniinae</taxon>
        <taxon>Bauhinia</taxon>
    </lineage>
</organism>
<comment type="caution">
    <text evidence="1">The sequence shown here is derived from an EMBL/GenBank/DDBJ whole genome shotgun (WGS) entry which is preliminary data.</text>
</comment>